<evidence type="ECO:0000313" key="2">
    <source>
        <dbReference type="EMBL" id="TNV87204.1"/>
    </source>
</evidence>
<reference evidence="2" key="1">
    <citation type="submission" date="2019-06" db="EMBL/GenBank/DDBJ databases">
        <authorList>
            <person name="Zheng W."/>
        </authorList>
    </citation>
    <scope>NUCLEOTIDE SEQUENCE</scope>
    <source>
        <strain evidence="2">QDHG01</strain>
    </source>
</reference>
<proteinExistence type="predicted"/>
<sequence length="356" mass="41076">MKEQRSEAAEKRSPNAHVINTVQTLRSSEGNNRPKFGGAKEMSDSNENARDVLSSNSEGSPDEGKGGTERNTEHVQSVMTLTTEVPKGKAKLRMPLKDKIIMGPLDKYQTYNRFPWKFLIHILLVIATTSQVLYLNTSEGKHYRTHSLVFYKLFFNDDSYTDLGMERFQNIFTVDDLADKIQDWVGNYYGIEDDMLDNYIPRKIGDEFCNIKNHTNETDILCPIVLETTLINASYNYPLVDTLTSDYFGLFSNESRDNGTLKNFIQSVTSFSLTYNIRVDYEAYVDFEDSCFDWTIKQVFEVEELRKNQYILGETNVWRQYSHGIFARVNISGSYSELFQQHIKDVQSHQAEVHTL</sequence>
<organism evidence="2 3">
    <name type="scientific">Halteria grandinella</name>
    <dbReference type="NCBI Taxonomy" id="5974"/>
    <lineage>
        <taxon>Eukaryota</taxon>
        <taxon>Sar</taxon>
        <taxon>Alveolata</taxon>
        <taxon>Ciliophora</taxon>
        <taxon>Intramacronucleata</taxon>
        <taxon>Spirotrichea</taxon>
        <taxon>Stichotrichia</taxon>
        <taxon>Sporadotrichida</taxon>
        <taxon>Halteriidae</taxon>
        <taxon>Halteria</taxon>
    </lineage>
</organism>
<feature type="compositionally biased region" description="Polar residues" evidence="1">
    <location>
        <begin position="18"/>
        <end position="31"/>
    </location>
</feature>
<dbReference type="InterPro" id="IPR039031">
    <property type="entry name" value="Mucolipin"/>
</dbReference>
<dbReference type="Proteomes" id="UP000785679">
    <property type="component" value="Unassembled WGS sequence"/>
</dbReference>
<dbReference type="OrthoDB" id="311187at2759"/>
<dbReference type="EMBL" id="RRYP01000578">
    <property type="protein sequence ID" value="TNV87204.1"/>
    <property type="molecule type" value="Genomic_DNA"/>
</dbReference>
<dbReference type="AlphaFoldDB" id="A0A8J8P772"/>
<dbReference type="PANTHER" id="PTHR12127">
    <property type="entry name" value="MUCOLIPIN"/>
    <property type="match status" value="1"/>
</dbReference>
<feature type="compositionally biased region" description="Basic and acidic residues" evidence="1">
    <location>
        <begin position="41"/>
        <end position="50"/>
    </location>
</feature>
<feature type="compositionally biased region" description="Basic and acidic residues" evidence="1">
    <location>
        <begin position="1"/>
        <end position="13"/>
    </location>
</feature>
<evidence type="ECO:0000313" key="3">
    <source>
        <dbReference type="Proteomes" id="UP000785679"/>
    </source>
</evidence>
<dbReference type="PANTHER" id="PTHR12127:SF7">
    <property type="entry name" value="SD02261P"/>
    <property type="match status" value="1"/>
</dbReference>
<dbReference type="GO" id="GO:0016020">
    <property type="term" value="C:membrane"/>
    <property type="evidence" value="ECO:0007669"/>
    <property type="project" value="TreeGrafter"/>
</dbReference>
<keyword evidence="3" id="KW-1185">Reference proteome</keyword>
<feature type="compositionally biased region" description="Basic and acidic residues" evidence="1">
    <location>
        <begin position="62"/>
        <end position="73"/>
    </location>
</feature>
<evidence type="ECO:0000256" key="1">
    <source>
        <dbReference type="SAM" id="MobiDB-lite"/>
    </source>
</evidence>
<dbReference type="GO" id="GO:0072345">
    <property type="term" value="F:NAADP-sensitive calcium-release channel activity"/>
    <property type="evidence" value="ECO:0007669"/>
    <property type="project" value="TreeGrafter"/>
</dbReference>
<gene>
    <name evidence="2" type="ORF">FGO68_gene13072</name>
</gene>
<accession>A0A8J8P772</accession>
<feature type="region of interest" description="Disordered" evidence="1">
    <location>
        <begin position="1"/>
        <end position="77"/>
    </location>
</feature>
<protein>
    <submittedName>
        <fullName evidence="2">Uncharacterized protein</fullName>
    </submittedName>
</protein>
<name>A0A8J8P772_HALGN</name>
<comment type="caution">
    <text evidence="2">The sequence shown here is derived from an EMBL/GenBank/DDBJ whole genome shotgun (WGS) entry which is preliminary data.</text>
</comment>